<reference evidence="2 3" key="1">
    <citation type="journal article" date="2020" name="ISME J.">
        <title>Uncovering the hidden diversity of litter-decomposition mechanisms in mushroom-forming fungi.</title>
        <authorList>
            <person name="Floudas D."/>
            <person name="Bentzer J."/>
            <person name="Ahren D."/>
            <person name="Johansson T."/>
            <person name="Persson P."/>
            <person name="Tunlid A."/>
        </authorList>
    </citation>
    <scope>NUCLEOTIDE SEQUENCE [LARGE SCALE GENOMIC DNA]</scope>
    <source>
        <strain evidence="2 3">CBS 101986</strain>
    </source>
</reference>
<dbReference type="InterPro" id="IPR035992">
    <property type="entry name" value="Ricin_B-like_lectins"/>
</dbReference>
<dbReference type="EMBL" id="JAACJJ010000029">
    <property type="protein sequence ID" value="KAF5319147.1"/>
    <property type="molecule type" value="Genomic_DNA"/>
</dbReference>
<keyword evidence="3" id="KW-1185">Reference proteome</keyword>
<evidence type="ECO:0000313" key="2">
    <source>
        <dbReference type="EMBL" id="KAF5319147.1"/>
    </source>
</evidence>
<sequence length="155" mass="17717">MSRVEDRATYVIINAKSGTVMDLSGADNESGMYLHLQIDHWINSTMQLSDTQATAGRTSRTNEGWHLRNVDKGTYLAVGGEIRDDTRLIARDEPFTWHLWDDEQNRAAVRICVPDTQENVDLTNYGGLQDGTRIAIWGRWEPGENQTWFFEKVDN</sequence>
<comment type="caution">
    <text evidence="2">The sequence shown here is derived from an EMBL/GenBank/DDBJ whole genome shotgun (WGS) entry which is preliminary data.</text>
</comment>
<dbReference type="CDD" id="cd23422">
    <property type="entry name" value="beta-trefoil_Ricin_MPL_CNL"/>
    <property type="match status" value="1"/>
</dbReference>
<dbReference type="SUPFAM" id="SSF50370">
    <property type="entry name" value="Ricin B-like lectins"/>
    <property type="match status" value="1"/>
</dbReference>
<name>A0A8H5BBI2_9AGAR</name>
<dbReference type="Gene3D" id="2.80.10.50">
    <property type="match status" value="1"/>
</dbReference>
<evidence type="ECO:0000313" key="3">
    <source>
        <dbReference type="Proteomes" id="UP000567179"/>
    </source>
</evidence>
<organism evidence="2 3">
    <name type="scientific">Psilocybe cf. subviscida</name>
    <dbReference type="NCBI Taxonomy" id="2480587"/>
    <lineage>
        <taxon>Eukaryota</taxon>
        <taxon>Fungi</taxon>
        <taxon>Dikarya</taxon>
        <taxon>Basidiomycota</taxon>
        <taxon>Agaricomycotina</taxon>
        <taxon>Agaricomycetes</taxon>
        <taxon>Agaricomycetidae</taxon>
        <taxon>Agaricales</taxon>
        <taxon>Agaricineae</taxon>
        <taxon>Strophariaceae</taxon>
        <taxon>Psilocybe</taxon>
    </lineage>
</organism>
<dbReference type="InterPro" id="IPR000772">
    <property type="entry name" value="Ricin_B_lectin"/>
</dbReference>
<dbReference type="AlphaFoldDB" id="A0A8H5BBI2"/>
<evidence type="ECO:0000259" key="1">
    <source>
        <dbReference type="Pfam" id="PF14200"/>
    </source>
</evidence>
<dbReference type="OrthoDB" id="2131701at2759"/>
<proteinExistence type="predicted"/>
<dbReference type="Proteomes" id="UP000567179">
    <property type="component" value="Unassembled WGS sequence"/>
</dbReference>
<protein>
    <recommendedName>
        <fullName evidence="1">Ricin B lectin domain-containing protein</fullName>
    </recommendedName>
</protein>
<dbReference type="Pfam" id="PF14200">
    <property type="entry name" value="RicinB_lectin_2"/>
    <property type="match status" value="1"/>
</dbReference>
<gene>
    <name evidence="2" type="ORF">D9619_008474</name>
</gene>
<feature type="domain" description="Ricin B lectin" evidence="1">
    <location>
        <begin position="60"/>
        <end position="137"/>
    </location>
</feature>
<accession>A0A8H5BBI2</accession>